<name>A0AAW9RMM1_9HYPH</name>
<sequence>MDTVTYEVIRNGLYAVAREMKVAMMRTAGSPIIHSGGDASAAIFDAKMQLVAQGNDIPTMMGSAVISTKASVEAIGVENLRPGDVIISNDVYLGGGNHQPDVQFTRPVFYKGEIIAYTMTRGHWVDIGGTAPGSFTPVTWDVHAEGIRIPPVILYRDDKPVEDLFRMIVQNTRDPDNRTLDINAQYAGTYVGGERLIEMAEKFGPQAMADAMDAALDYSERLMRAQIERIPDGVYEGSDFIEPVQAPGWPGDLIPVKVKITVDGDRMVFDYTGTAKQVRGGINCPFSVTCNSTWFTVKAITDHTIPINQGCYRPIEIICPEGTLLNCTYPASVVSGNTETSPRVIDMLLTTLAQAVPDRVVGQSNDAACSAIFSGVDPDTARTRSFRRTNVQHIDPHPGGFGARPMRDGVNSIRVLVGNAGSQSVELLEHMVPLRVDSWHLVQDSGGAGRWRGGLTAERAYTVGYDEATLTVIAERGLVSPKGLFGGLEGGRFESTVTRGDAAPDTIPSKGAYEVVHTGDRVTVRPAGGGGYGNPLDREPERVLADLRDGYISEASARDHYGVIVDTATWTVDAAATAERRTTLAAASGA</sequence>
<evidence type="ECO:0000313" key="2">
    <source>
        <dbReference type="EMBL" id="MEJ8574992.1"/>
    </source>
</evidence>
<accession>A0AAW9RMM1</accession>
<dbReference type="Pfam" id="PF02538">
    <property type="entry name" value="Hydantoinase_B"/>
    <property type="match status" value="1"/>
</dbReference>
<dbReference type="GO" id="GO:0017168">
    <property type="term" value="F:5-oxoprolinase (ATP-hydrolyzing) activity"/>
    <property type="evidence" value="ECO:0007669"/>
    <property type="project" value="TreeGrafter"/>
</dbReference>
<evidence type="ECO:0000259" key="1">
    <source>
        <dbReference type="Pfam" id="PF02538"/>
    </source>
</evidence>
<dbReference type="GO" id="GO:0005829">
    <property type="term" value="C:cytosol"/>
    <property type="evidence" value="ECO:0007669"/>
    <property type="project" value="TreeGrafter"/>
</dbReference>
<dbReference type="InterPro" id="IPR045079">
    <property type="entry name" value="Oxoprolinase-like"/>
</dbReference>
<evidence type="ECO:0000313" key="3">
    <source>
        <dbReference type="Proteomes" id="UP001378188"/>
    </source>
</evidence>
<dbReference type="EMBL" id="JAZHOF010000016">
    <property type="protein sequence ID" value="MEJ8574992.1"/>
    <property type="molecule type" value="Genomic_DNA"/>
</dbReference>
<dbReference type="Proteomes" id="UP001378188">
    <property type="component" value="Unassembled WGS sequence"/>
</dbReference>
<dbReference type="AlphaFoldDB" id="A0AAW9RMM1"/>
<proteinExistence type="predicted"/>
<dbReference type="PANTHER" id="PTHR11365">
    <property type="entry name" value="5-OXOPROLINASE RELATED"/>
    <property type="match status" value="1"/>
</dbReference>
<comment type="caution">
    <text evidence="2">The sequence shown here is derived from an EMBL/GenBank/DDBJ whole genome shotgun (WGS) entry which is preliminary data.</text>
</comment>
<gene>
    <name evidence="2" type="ORF">V3328_26190</name>
</gene>
<dbReference type="InterPro" id="IPR003692">
    <property type="entry name" value="Hydantoinase_B"/>
</dbReference>
<dbReference type="GO" id="GO:0006749">
    <property type="term" value="P:glutathione metabolic process"/>
    <property type="evidence" value="ECO:0007669"/>
    <property type="project" value="TreeGrafter"/>
</dbReference>
<organism evidence="2 3">
    <name type="scientific">Microbaculum marinum</name>
    <dbReference type="NCBI Taxonomy" id="1764581"/>
    <lineage>
        <taxon>Bacteria</taxon>
        <taxon>Pseudomonadati</taxon>
        <taxon>Pseudomonadota</taxon>
        <taxon>Alphaproteobacteria</taxon>
        <taxon>Hyphomicrobiales</taxon>
        <taxon>Tepidamorphaceae</taxon>
        <taxon>Microbaculum</taxon>
    </lineage>
</organism>
<protein>
    <submittedName>
        <fullName evidence="2">Hydantoinase B/oxoprolinase family protein</fullName>
    </submittedName>
</protein>
<dbReference type="RefSeq" id="WP_340332692.1">
    <property type="nucleotide sequence ID" value="NZ_JAZHOF010000016.1"/>
</dbReference>
<reference evidence="2 3" key="1">
    <citation type="submission" date="2024-02" db="EMBL/GenBank/DDBJ databases">
        <title>Genome analysis and characterization of Microbaculum marinisediminis sp. nov., isolated from marine sediment.</title>
        <authorList>
            <person name="Du Z.-J."/>
            <person name="Ye Y.-Q."/>
            <person name="Zhang Z.-R."/>
            <person name="Yuan S.-M."/>
            <person name="Zhang X.-Y."/>
        </authorList>
    </citation>
    <scope>NUCLEOTIDE SEQUENCE [LARGE SCALE GENOMIC DNA]</scope>
    <source>
        <strain evidence="2 3">SDUM1044001</strain>
    </source>
</reference>
<dbReference type="PANTHER" id="PTHR11365:SF23">
    <property type="entry name" value="HYPOTHETICAL 5-OXOPROLINASE (EUROFUNG)-RELATED"/>
    <property type="match status" value="1"/>
</dbReference>
<feature type="domain" description="Hydantoinase B/oxoprolinase" evidence="1">
    <location>
        <begin position="2"/>
        <end position="535"/>
    </location>
</feature>
<keyword evidence="3" id="KW-1185">Reference proteome</keyword>